<keyword evidence="3" id="KW-1185">Reference proteome</keyword>
<keyword evidence="1" id="KW-1133">Transmembrane helix</keyword>
<comment type="caution">
    <text evidence="2">The sequence shown here is derived from an EMBL/GenBank/DDBJ whole genome shotgun (WGS) entry which is preliminary data.</text>
</comment>
<gene>
    <name evidence="2" type="ORF">DN069_21195</name>
</gene>
<dbReference type="AlphaFoldDB" id="A0A2X0IF50"/>
<feature type="transmembrane region" description="Helical" evidence="1">
    <location>
        <begin position="65"/>
        <end position="87"/>
    </location>
</feature>
<protein>
    <submittedName>
        <fullName evidence="2">Uncharacterized protein</fullName>
    </submittedName>
</protein>
<accession>A0A2X0IF50</accession>
<keyword evidence="1" id="KW-0472">Membrane</keyword>
<sequence length="513" mass="54140">MRGDTADDAVADAAGARAGAILRLRGLALAAAAVPAAVASVLWAGRLTGHLGAAGAPDAVAWDAARWAVTALALLTFGWAAAFAAALRRARPHRTPNVPLAEQDAPELYRLVRDLAGRMEVPPPGAIALTPDCDSWLEDETAPGGSEPAPPTLVVGSPFMWWMRVAELRALLAPVAAGAACAMDPEISAARRFTHGLDAVLATHQGRRGAWASIPARSLLRRSRGHAAEMERAVAVWASERARQVDYGQRIVAQEQVGLAYAGWDRLLTRVALPAWRLGRTPGRLNAGVVSALTELSRRDRLAAEGFETRLGERPACDLLEEPGRIDEAASRLAARLFYAGPPVAPAPVVAAPGGADPALDWAAYPDEVVVGQWRHQSAALLAVLRLSPEVAPLTALGTALRTLREPGARLGAETLAARLEAQRGVSVARTGRDALSDGLYALVCRAAVASGRAEPGLDWLDGPVLLVDGVRRTDLGAPIALAVEHGDEEPLRAWLEELGIAVDPFDRPVRLR</sequence>
<proteinExistence type="predicted"/>
<evidence type="ECO:0000313" key="2">
    <source>
        <dbReference type="EMBL" id="RAG83672.1"/>
    </source>
</evidence>
<dbReference type="OrthoDB" id="4333693at2"/>
<evidence type="ECO:0000256" key="1">
    <source>
        <dbReference type="SAM" id="Phobius"/>
    </source>
</evidence>
<organism evidence="2 3">
    <name type="scientific">Streptacidiphilus pinicola</name>
    <dbReference type="NCBI Taxonomy" id="2219663"/>
    <lineage>
        <taxon>Bacteria</taxon>
        <taxon>Bacillati</taxon>
        <taxon>Actinomycetota</taxon>
        <taxon>Actinomycetes</taxon>
        <taxon>Kitasatosporales</taxon>
        <taxon>Streptomycetaceae</taxon>
        <taxon>Streptacidiphilus</taxon>
    </lineage>
</organism>
<dbReference type="Proteomes" id="UP000248889">
    <property type="component" value="Unassembled WGS sequence"/>
</dbReference>
<evidence type="ECO:0000313" key="3">
    <source>
        <dbReference type="Proteomes" id="UP000248889"/>
    </source>
</evidence>
<keyword evidence="1" id="KW-0812">Transmembrane</keyword>
<dbReference type="EMBL" id="QKYN01000082">
    <property type="protein sequence ID" value="RAG83672.1"/>
    <property type="molecule type" value="Genomic_DNA"/>
</dbReference>
<dbReference type="RefSeq" id="WP_111503144.1">
    <property type="nucleotide sequence ID" value="NZ_QKYN01000082.1"/>
</dbReference>
<feature type="transmembrane region" description="Helical" evidence="1">
    <location>
        <begin position="27"/>
        <end position="45"/>
    </location>
</feature>
<name>A0A2X0IF50_9ACTN</name>
<reference evidence="2 3" key="1">
    <citation type="submission" date="2018-06" db="EMBL/GenBank/DDBJ databases">
        <title>Streptacidiphilus pinicola sp. nov., isolated from pine grove soil.</title>
        <authorList>
            <person name="Roh S.G."/>
            <person name="Park S."/>
            <person name="Kim M.-K."/>
            <person name="Yun B.-R."/>
            <person name="Park J."/>
            <person name="Kim M.J."/>
            <person name="Kim Y.S."/>
            <person name="Kim S.B."/>
        </authorList>
    </citation>
    <scope>NUCLEOTIDE SEQUENCE [LARGE SCALE GENOMIC DNA]</scope>
    <source>
        <strain evidence="2 3">MMS16-CNU450</strain>
    </source>
</reference>